<dbReference type="PANTHER" id="PTHR43346:SF1">
    <property type="entry name" value="QUERCETIN 2,3-DIOXYGENASE-RELATED"/>
    <property type="match status" value="1"/>
</dbReference>
<name>A0A0L0WAF4_GOTPU</name>
<keyword evidence="3" id="KW-1185">Reference proteome</keyword>
<evidence type="ECO:0000259" key="1">
    <source>
        <dbReference type="Pfam" id="PF07883"/>
    </source>
</evidence>
<dbReference type="Proteomes" id="UP000037267">
    <property type="component" value="Unassembled WGS sequence"/>
</dbReference>
<dbReference type="SUPFAM" id="SSF51182">
    <property type="entry name" value="RmlC-like cupins"/>
    <property type="match status" value="1"/>
</dbReference>
<dbReference type="InterPro" id="IPR052538">
    <property type="entry name" value="Flavonoid_dioxygenase-like"/>
</dbReference>
<feature type="domain" description="Cupin type-2" evidence="1">
    <location>
        <begin position="33"/>
        <end position="97"/>
    </location>
</feature>
<dbReference type="OrthoDB" id="9809348at2"/>
<evidence type="ECO:0000313" key="3">
    <source>
        <dbReference type="Proteomes" id="UP000037267"/>
    </source>
</evidence>
<evidence type="ECO:0000313" key="2">
    <source>
        <dbReference type="EMBL" id="KNF08498.1"/>
    </source>
</evidence>
<organism evidence="2 3">
    <name type="scientific">Gottschalkia purinilytica</name>
    <name type="common">Clostridium purinilyticum</name>
    <dbReference type="NCBI Taxonomy" id="1503"/>
    <lineage>
        <taxon>Bacteria</taxon>
        <taxon>Bacillati</taxon>
        <taxon>Bacillota</taxon>
        <taxon>Tissierellia</taxon>
        <taxon>Tissierellales</taxon>
        <taxon>Gottschalkiaceae</taxon>
        <taxon>Gottschalkia</taxon>
    </lineage>
</organism>
<comment type="caution">
    <text evidence="2">The sequence shown here is derived from an EMBL/GenBank/DDBJ whole genome shotgun (WGS) entry which is preliminary data.</text>
</comment>
<dbReference type="InterPro" id="IPR013096">
    <property type="entry name" value="Cupin_2"/>
</dbReference>
<dbReference type="PANTHER" id="PTHR43346">
    <property type="entry name" value="LIGAND BINDING DOMAIN PROTEIN, PUTATIVE (AFU_ORTHOLOGUE AFUA_6G14370)-RELATED"/>
    <property type="match status" value="1"/>
</dbReference>
<sequence>MEKINIESIMEFASEKSARKAIFKENQLEAGLLLYAPGQTTPDHKHSDIDEVFYVVSGEGTITIENERISLKERDIIFSPKGETHGFYNTSSSNWTVLQIKITSNKEISN</sequence>
<dbReference type="EMBL" id="LGSS01000007">
    <property type="protein sequence ID" value="KNF08498.1"/>
    <property type="molecule type" value="Genomic_DNA"/>
</dbReference>
<dbReference type="Gene3D" id="2.60.120.10">
    <property type="entry name" value="Jelly Rolls"/>
    <property type="match status" value="1"/>
</dbReference>
<gene>
    <name evidence="2" type="ORF">CLPU_7c01260</name>
</gene>
<proteinExistence type="predicted"/>
<dbReference type="AlphaFoldDB" id="A0A0L0WAF4"/>
<dbReference type="RefSeq" id="WP_050355319.1">
    <property type="nucleotide sequence ID" value="NZ_LGSS01000007.1"/>
</dbReference>
<dbReference type="Pfam" id="PF07883">
    <property type="entry name" value="Cupin_2"/>
    <property type="match status" value="1"/>
</dbReference>
<dbReference type="STRING" id="1503.CLPU_7c01260"/>
<reference evidence="3" key="1">
    <citation type="submission" date="2015-07" db="EMBL/GenBank/DDBJ databases">
        <title>Draft genome sequence of the purine-degrading Gottschalkia purinilyticum DSM 1384 (formerly Clostridium purinilyticum).</title>
        <authorList>
            <person name="Poehlein A."/>
            <person name="Schiel-Bengelsdorf B."/>
            <person name="Bengelsdorf F.R."/>
            <person name="Daniel R."/>
            <person name="Duerre P."/>
        </authorList>
    </citation>
    <scope>NUCLEOTIDE SEQUENCE [LARGE SCALE GENOMIC DNA]</scope>
    <source>
        <strain evidence="3">DSM 1384</strain>
    </source>
</reference>
<protein>
    <submittedName>
        <fullName evidence="2">Putative cupin 2</fullName>
    </submittedName>
</protein>
<dbReference type="InterPro" id="IPR014710">
    <property type="entry name" value="RmlC-like_jellyroll"/>
</dbReference>
<accession>A0A0L0WAF4</accession>
<dbReference type="PATRIC" id="fig|1503.3.peg.3119"/>
<dbReference type="InterPro" id="IPR011051">
    <property type="entry name" value="RmlC_Cupin_sf"/>
</dbReference>